<proteinExistence type="predicted"/>
<dbReference type="Proteomes" id="UP000460412">
    <property type="component" value="Unassembled WGS sequence"/>
</dbReference>
<gene>
    <name evidence="3" type="ORF">GN277_25630</name>
</gene>
<dbReference type="RefSeq" id="WP_159755441.1">
    <property type="nucleotide sequence ID" value="NZ_WUQX01000001.1"/>
</dbReference>
<accession>A0A7X3SLP9</accession>
<organism evidence="3 4">
    <name type="scientific">Sporofaciens musculi</name>
    <dbReference type="NCBI Taxonomy" id="2681861"/>
    <lineage>
        <taxon>Bacteria</taxon>
        <taxon>Bacillati</taxon>
        <taxon>Bacillota</taxon>
        <taxon>Clostridia</taxon>
        <taxon>Lachnospirales</taxon>
        <taxon>Lachnospiraceae</taxon>
        <taxon>Sporofaciens</taxon>
    </lineage>
</organism>
<dbReference type="EMBL" id="WUQX01000001">
    <property type="protein sequence ID" value="MXP78596.1"/>
    <property type="molecule type" value="Genomic_DNA"/>
</dbReference>
<evidence type="ECO:0000313" key="3">
    <source>
        <dbReference type="EMBL" id="MXP78596.1"/>
    </source>
</evidence>
<keyword evidence="4" id="KW-1185">Reference proteome</keyword>
<dbReference type="InterPro" id="IPR024383">
    <property type="entry name" value="DUF3849"/>
</dbReference>
<comment type="caution">
    <text evidence="3">The sequence shown here is derived from an EMBL/GenBank/DDBJ whole genome shotgun (WGS) entry which is preliminary data.</text>
</comment>
<protein>
    <submittedName>
        <fullName evidence="3">DUF3849 domain-containing protein</fullName>
    </submittedName>
</protein>
<reference evidence="3 4" key="1">
    <citation type="submission" date="2019-12" db="EMBL/GenBank/DDBJ databases">
        <title>Sporaefaciens musculi gen. nov., sp. nov., a novel bacterium isolated from the caecum of an obese mouse.</title>
        <authorList>
            <person name="Rasmussen T.S."/>
            <person name="Streidl T."/>
            <person name="Hitch T.C.A."/>
            <person name="Wortmann E."/>
            <person name="Deptula P."/>
            <person name="Hansen M."/>
            <person name="Nielsen D.S."/>
            <person name="Clavel T."/>
            <person name="Vogensen F.K."/>
        </authorList>
    </citation>
    <scope>NUCLEOTIDE SEQUENCE [LARGE SCALE GENOMIC DNA]</scope>
    <source>
        <strain evidence="3 4">WCA-9-b2</strain>
    </source>
</reference>
<feature type="domain" description="DUF3849" evidence="2">
    <location>
        <begin position="6"/>
        <end position="131"/>
    </location>
</feature>
<feature type="compositionally biased region" description="Basic and acidic residues" evidence="1">
    <location>
        <begin position="131"/>
        <end position="142"/>
    </location>
</feature>
<sequence length="167" mass="18947">MEYPQVYKRSPEEARAVGETALFRESHKLNIACKKAIETAIRENFDGMHLKKECLNTVMEEYGPDRMDWVLANTVRHLEYDGRFSHSNKEWAGSFDIPGINPHGYDFGQDFKVGSHPAVLDGFISLMRREREAAKAQPEKPSIRGQLAMQSVPAGKPAAKTNDREVR</sequence>
<dbReference type="Pfam" id="PF12960">
    <property type="entry name" value="DUF3849"/>
    <property type="match status" value="1"/>
</dbReference>
<evidence type="ECO:0000313" key="4">
    <source>
        <dbReference type="Proteomes" id="UP000460412"/>
    </source>
</evidence>
<dbReference type="AlphaFoldDB" id="A0A7X3SLP9"/>
<evidence type="ECO:0000259" key="2">
    <source>
        <dbReference type="Pfam" id="PF12960"/>
    </source>
</evidence>
<name>A0A7X3SLP9_9FIRM</name>
<evidence type="ECO:0000256" key="1">
    <source>
        <dbReference type="SAM" id="MobiDB-lite"/>
    </source>
</evidence>
<feature type="region of interest" description="Disordered" evidence="1">
    <location>
        <begin position="131"/>
        <end position="167"/>
    </location>
</feature>